<dbReference type="AlphaFoldDB" id="A0A0F9S401"/>
<organism evidence="1">
    <name type="scientific">marine sediment metagenome</name>
    <dbReference type="NCBI Taxonomy" id="412755"/>
    <lineage>
        <taxon>unclassified sequences</taxon>
        <taxon>metagenomes</taxon>
        <taxon>ecological metagenomes</taxon>
    </lineage>
</organism>
<comment type="caution">
    <text evidence="1">The sequence shown here is derived from an EMBL/GenBank/DDBJ whole genome shotgun (WGS) entry which is preliminary data.</text>
</comment>
<dbReference type="EMBL" id="LAZR01002911">
    <property type="protein sequence ID" value="KKN24083.1"/>
    <property type="molecule type" value="Genomic_DNA"/>
</dbReference>
<evidence type="ECO:0000313" key="1">
    <source>
        <dbReference type="EMBL" id="KKN24083.1"/>
    </source>
</evidence>
<proteinExistence type="predicted"/>
<accession>A0A0F9S401</accession>
<name>A0A0F9S401_9ZZZZ</name>
<reference evidence="1" key="1">
    <citation type="journal article" date="2015" name="Nature">
        <title>Complex archaea that bridge the gap between prokaryotes and eukaryotes.</title>
        <authorList>
            <person name="Spang A."/>
            <person name="Saw J.H."/>
            <person name="Jorgensen S.L."/>
            <person name="Zaremba-Niedzwiedzka K."/>
            <person name="Martijn J."/>
            <person name="Lind A.E."/>
            <person name="van Eijk R."/>
            <person name="Schleper C."/>
            <person name="Guy L."/>
            <person name="Ettema T.J."/>
        </authorList>
    </citation>
    <scope>NUCLEOTIDE SEQUENCE</scope>
</reference>
<sequence>MATETLRPDGDVQAGAWTTAPLFSKINDQSDTTHIDGVGTTLYGIVTFPTPAALPANVTDFKVRVRLASSIENPDMVISLSGMGGIPDLLITNYPGPEGQYGWYETNGAGTPLPENLDSLELTINKLSGGGVVNLSQVELVITYSEVWAQDAEPAGSWAQDAEPAGSWVQD</sequence>
<protein>
    <submittedName>
        <fullName evidence="1">Uncharacterized protein</fullName>
    </submittedName>
</protein>
<gene>
    <name evidence="1" type="ORF">LCGC14_0898590</name>
</gene>